<protein>
    <submittedName>
        <fullName evidence="1">Uncharacterized protein</fullName>
    </submittedName>
</protein>
<evidence type="ECO:0000313" key="2">
    <source>
        <dbReference type="Proteomes" id="UP001214094"/>
    </source>
</evidence>
<accession>A0ABY8HCC3</accession>
<proteinExistence type="predicted"/>
<dbReference type="EMBL" id="CP121308">
    <property type="protein sequence ID" value="WFP89697.1"/>
    <property type="molecule type" value="Genomic_DNA"/>
</dbReference>
<sequence>MTAPLPIVEELLDASDDAARARWILNAPLDVLLRDQMAIRAALQRAGFQPGLTCLATEIAALCGTRCDDGGRPITMRVSREYARLQLVEIARKKDDHR</sequence>
<dbReference type="Proteomes" id="UP001214094">
    <property type="component" value="Chromosome"/>
</dbReference>
<gene>
    <name evidence="1" type="ORF">P4B07_14150</name>
</gene>
<reference evidence="1 2" key="1">
    <citation type="submission" date="2023-03" db="EMBL/GenBank/DDBJ databases">
        <title>Comparative genome and transcriptome analysis combination mining strategies for increasing vitamin B12 production of Ensifer adhaerens strain.</title>
        <authorList>
            <person name="Yongheng L."/>
        </authorList>
    </citation>
    <scope>NUCLEOTIDE SEQUENCE [LARGE SCALE GENOMIC DNA]</scope>
    <source>
        <strain evidence="1 2">Casida A-T305</strain>
    </source>
</reference>
<keyword evidence="2" id="KW-1185">Reference proteome</keyword>
<organism evidence="1 2">
    <name type="scientific">Ensifer adhaerens</name>
    <name type="common">Sinorhizobium morelense</name>
    <dbReference type="NCBI Taxonomy" id="106592"/>
    <lineage>
        <taxon>Bacteria</taxon>
        <taxon>Pseudomonadati</taxon>
        <taxon>Pseudomonadota</taxon>
        <taxon>Alphaproteobacteria</taxon>
        <taxon>Hyphomicrobiales</taxon>
        <taxon>Rhizobiaceae</taxon>
        <taxon>Sinorhizobium/Ensifer group</taxon>
        <taxon>Ensifer</taxon>
    </lineage>
</organism>
<evidence type="ECO:0000313" key="1">
    <source>
        <dbReference type="EMBL" id="WFP89697.1"/>
    </source>
</evidence>
<dbReference type="RefSeq" id="WP_034797831.1">
    <property type="nucleotide sequence ID" value="NZ_CP015880.1"/>
</dbReference>
<name>A0ABY8HCC3_ENSAD</name>
<dbReference type="GeneID" id="29519093"/>